<dbReference type="Proteomes" id="UP000887458">
    <property type="component" value="Unassembled WGS sequence"/>
</dbReference>
<organism evidence="1 2">
    <name type="scientific">Dermatophagoides pteronyssinus</name>
    <name type="common">European house dust mite</name>
    <dbReference type="NCBI Taxonomy" id="6956"/>
    <lineage>
        <taxon>Eukaryota</taxon>
        <taxon>Metazoa</taxon>
        <taxon>Ecdysozoa</taxon>
        <taxon>Arthropoda</taxon>
        <taxon>Chelicerata</taxon>
        <taxon>Arachnida</taxon>
        <taxon>Acari</taxon>
        <taxon>Acariformes</taxon>
        <taxon>Sarcoptiformes</taxon>
        <taxon>Astigmata</taxon>
        <taxon>Psoroptidia</taxon>
        <taxon>Analgoidea</taxon>
        <taxon>Pyroglyphidae</taxon>
        <taxon>Dermatophagoidinae</taxon>
        <taxon>Dermatophagoides</taxon>
    </lineage>
</organism>
<comment type="caution">
    <text evidence="1">The sequence shown here is derived from an EMBL/GenBank/DDBJ whole genome shotgun (WGS) entry which is preliminary data.</text>
</comment>
<reference evidence="1 2" key="2">
    <citation type="journal article" date="2022" name="Mol. Biol. Evol.">
        <title>Comparative Genomics Reveals Insights into the Divergent Evolution of Astigmatic Mites and Household Pest Adaptations.</title>
        <authorList>
            <person name="Xiong Q."/>
            <person name="Wan A.T."/>
            <person name="Liu X."/>
            <person name="Fung C.S."/>
            <person name="Xiao X."/>
            <person name="Malainual N."/>
            <person name="Hou J."/>
            <person name="Wang L."/>
            <person name="Wang M."/>
            <person name="Yang K.Y."/>
            <person name="Cui Y."/>
            <person name="Leung E.L."/>
            <person name="Nong W."/>
            <person name="Shin S.K."/>
            <person name="Au S.W."/>
            <person name="Jeong K.Y."/>
            <person name="Chew F.T."/>
            <person name="Hui J.H."/>
            <person name="Leung T.F."/>
            <person name="Tungtrongchitr A."/>
            <person name="Zhong N."/>
            <person name="Liu Z."/>
            <person name="Tsui S.K."/>
        </authorList>
    </citation>
    <scope>NUCLEOTIDE SEQUENCE [LARGE SCALE GENOMIC DNA]</scope>
    <source>
        <strain evidence="1">Derp</strain>
    </source>
</reference>
<evidence type="ECO:0000313" key="2">
    <source>
        <dbReference type="Proteomes" id="UP000887458"/>
    </source>
</evidence>
<keyword evidence="2" id="KW-1185">Reference proteome</keyword>
<protein>
    <submittedName>
        <fullName evidence="1">Uncharacterized protein</fullName>
    </submittedName>
</protein>
<name>A0ABQ8J9V0_DERPT</name>
<sequence length="64" mass="7709">MKISVLSYYTCYYRQAIQTKTTFEIQQQQHQNSNNNNNKKRSNNFVIRMRNFTSLSTIIPVQQF</sequence>
<gene>
    <name evidence="1" type="ORF">DERP_005848</name>
</gene>
<evidence type="ECO:0000313" key="1">
    <source>
        <dbReference type="EMBL" id="KAH9419338.1"/>
    </source>
</evidence>
<proteinExistence type="predicted"/>
<reference evidence="1 2" key="1">
    <citation type="journal article" date="2018" name="J. Allergy Clin. Immunol.">
        <title>High-quality assembly of Dermatophagoides pteronyssinus genome and transcriptome reveals a wide range of novel allergens.</title>
        <authorList>
            <person name="Liu X.Y."/>
            <person name="Yang K.Y."/>
            <person name="Wang M.Q."/>
            <person name="Kwok J.S."/>
            <person name="Zeng X."/>
            <person name="Yang Z."/>
            <person name="Xiao X.J."/>
            <person name="Lau C.P."/>
            <person name="Li Y."/>
            <person name="Huang Z.M."/>
            <person name="Ba J.G."/>
            <person name="Yim A.K."/>
            <person name="Ouyang C.Y."/>
            <person name="Ngai S.M."/>
            <person name="Chan T.F."/>
            <person name="Leung E.L."/>
            <person name="Liu L."/>
            <person name="Liu Z.G."/>
            <person name="Tsui S.K."/>
        </authorList>
    </citation>
    <scope>NUCLEOTIDE SEQUENCE [LARGE SCALE GENOMIC DNA]</scope>
    <source>
        <strain evidence="1">Derp</strain>
    </source>
</reference>
<dbReference type="EMBL" id="NJHN03000060">
    <property type="protein sequence ID" value="KAH9419338.1"/>
    <property type="molecule type" value="Genomic_DNA"/>
</dbReference>
<accession>A0ABQ8J9V0</accession>